<comment type="caution">
    <text evidence="1">The sequence shown here is derived from an EMBL/GenBank/DDBJ whole genome shotgun (WGS) entry which is preliminary data.</text>
</comment>
<evidence type="ECO:0000313" key="2">
    <source>
        <dbReference type="Proteomes" id="UP001153678"/>
    </source>
</evidence>
<dbReference type="EMBL" id="CAMKVN010013082">
    <property type="protein sequence ID" value="CAI2195820.1"/>
    <property type="molecule type" value="Genomic_DNA"/>
</dbReference>
<dbReference type="AlphaFoldDB" id="A0A9W4T8K5"/>
<gene>
    <name evidence="1" type="ORF">FWILDA_LOCUS17267</name>
</gene>
<feature type="non-terminal residue" evidence="1">
    <location>
        <position position="1"/>
    </location>
</feature>
<proteinExistence type="predicted"/>
<evidence type="ECO:0000313" key="1">
    <source>
        <dbReference type="EMBL" id="CAI2195820.1"/>
    </source>
</evidence>
<keyword evidence="2" id="KW-1185">Reference proteome</keyword>
<organism evidence="1 2">
    <name type="scientific">Funneliformis geosporum</name>
    <dbReference type="NCBI Taxonomy" id="1117311"/>
    <lineage>
        <taxon>Eukaryota</taxon>
        <taxon>Fungi</taxon>
        <taxon>Fungi incertae sedis</taxon>
        <taxon>Mucoromycota</taxon>
        <taxon>Glomeromycotina</taxon>
        <taxon>Glomeromycetes</taxon>
        <taxon>Glomerales</taxon>
        <taxon>Glomeraceae</taxon>
        <taxon>Funneliformis</taxon>
    </lineage>
</organism>
<name>A0A9W4T8K5_9GLOM</name>
<accession>A0A9W4T8K5</accession>
<protein>
    <submittedName>
        <fullName evidence="1">10601_t:CDS:1</fullName>
    </submittedName>
</protein>
<sequence length="64" mass="7025">DLEKPTLANILALNAFAHHDIITLPLGINQTVTTETLDVVEDVTSRIPKLGGLFNNLIFGKLWV</sequence>
<reference evidence="1" key="1">
    <citation type="submission" date="2022-08" db="EMBL/GenBank/DDBJ databases">
        <authorList>
            <person name="Kallberg Y."/>
            <person name="Tangrot J."/>
            <person name="Rosling A."/>
        </authorList>
    </citation>
    <scope>NUCLEOTIDE SEQUENCE</scope>
    <source>
        <strain evidence="1">Wild A</strain>
    </source>
</reference>
<dbReference type="Proteomes" id="UP001153678">
    <property type="component" value="Unassembled WGS sequence"/>
</dbReference>